<dbReference type="GO" id="GO:0030170">
    <property type="term" value="F:pyridoxal phosphate binding"/>
    <property type="evidence" value="ECO:0007669"/>
    <property type="project" value="InterPro"/>
</dbReference>
<organism evidence="9 10">
    <name type="scientific">Neomesorhizobium albiziae</name>
    <dbReference type="NCBI Taxonomy" id="335020"/>
    <lineage>
        <taxon>Bacteria</taxon>
        <taxon>Pseudomonadati</taxon>
        <taxon>Pseudomonadota</taxon>
        <taxon>Alphaproteobacteria</taxon>
        <taxon>Hyphomicrobiales</taxon>
        <taxon>Phyllobacteriaceae</taxon>
        <taxon>Neomesorhizobium</taxon>
    </lineage>
</organism>
<dbReference type="GO" id="GO:0004069">
    <property type="term" value="F:L-aspartate:2-oxoglutarate aminotransferase activity"/>
    <property type="evidence" value="ECO:0007669"/>
    <property type="project" value="UniProtKB-EC"/>
</dbReference>
<evidence type="ECO:0000256" key="4">
    <source>
        <dbReference type="ARBA" id="ARBA00022576"/>
    </source>
</evidence>
<dbReference type="Gene3D" id="3.40.640.10">
    <property type="entry name" value="Type I PLP-dependent aspartate aminotransferase-like (Major domain)"/>
    <property type="match status" value="1"/>
</dbReference>
<dbReference type="InterPro" id="IPR015422">
    <property type="entry name" value="PyrdxlP-dep_Trfase_small"/>
</dbReference>
<dbReference type="CDD" id="cd00609">
    <property type="entry name" value="AAT_like"/>
    <property type="match status" value="1"/>
</dbReference>
<dbReference type="GO" id="GO:0006520">
    <property type="term" value="P:amino acid metabolic process"/>
    <property type="evidence" value="ECO:0007669"/>
    <property type="project" value="InterPro"/>
</dbReference>
<evidence type="ECO:0000256" key="5">
    <source>
        <dbReference type="ARBA" id="ARBA00022679"/>
    </source>
</evidence>
<accession>A0A1I4CH65</accession>
<gene>
    <name evidence="9" type="ORF">SAMN04488498_11354</name>
</gene>
<dbReference type="AlphaFoldDB" id="A0A1I4CH65"/>
<evidence type="ECO:0000256" key="2">
    <source>
        <dbReference type="ARBA" id="ARBA00007441"/>
    </source>
</evidence>
<dbReference type="Pfam" id="PF00155">
    <property type="entry name" value="Aminotran_1_2"/>
    <property type="match status" value="1"/>
</dbReference>
<evidence type="ECO:0000259" key="8">
    <source>
        <dbReference type="Pfam" id="PF00155"/>
    </source>
</evidence>
<comment type="catalytic activity">
    <reaction evidence="7">
        <text>L-aspartate + 2-oxoglutarate = oxaloacetate + L-glutamate</text>
        <dbReference type="Rhea" id="RHEA:21824"/>
        <dbReference type="ChEBI" id="CHEBI:16452"/>
        <dbReference type="ChEBI" id="CHEBI:16810"/>
        <dbReference type="ChEBI" id="CHEBI:29985"/>
        <dbReference type="ChEBI" id="CHEBI:29991"/>
        <dbReference type="EC" id="2.6.1.1"/>
    </reaction>
</comment>
<dbReference type="InterPro" id="IPR015424">
    <property type="entry name" value="PyrdxlP-dep_Trfase"/>
</dbReference>
<evidence type="ECO:0000313" key="9">
    <source>
        <dbReference type="EMBL" id="SFK80578.1"/>
    </source>
</evidence>
<evidence type="ECO:0000256" key="6">
    <source>
        <dbReference type="ARBA" id="ARBA00022898"/>
    </source>
</evidence>
<proteinExistence type="inferred from homology"/>
<dbReference type="Proteomes" id="UP000323300">
    <property type="component" value="Unassembled WGS sequence"/>
</dbReference>
<dbReference type="PANTHER" id="PTHR46383">
    <property type="entry name" value="ASPARTATE AMINOTRANSFERASE"/>
    <property type="match status" value="1"/>
</dbReference>
<dbReference type="Gene3D" id="3.90.1150.10">
    <property type="entry name" value="Aspartate Aminotransferase, domain 1"/>
    <property type="match status" value="1"/>
</dbReference>
<dbReference type="NCBIfam" id="NF004770">
    <property type="entry name" value="PRK06108.1"/>
    <property type="match status" value="1"/>
</dbReference>
<dbReference type="EMBL" id="FOSL01000013">
    <property type="protein sequence ID" value="SFK80578.1"/>
    <property type="molecule type" value="Genomic_DNA"/>
</dbReference>
<evidence type="ECO:0000256" key="3">
    <source>
        <dbReference type="ARBA" id="ARBA00012753"/>
    </source>
</evidence>
<keyword evidence="5 9" id="KW-0808">Transferase</keyword>
<feature type="domain" description="Aminotransferase class I/classII large" evidence="8">
    <location>
        <begin position="33"/>
        <end position="381"/>
    </location>
</feature>
<dbReference type="OrthoDB" id="9804407at2"/>
<sequence length="389" mass="42555">MSLFENLRAEARLAPESGIVAVANYGRSREGLIPLWAGEGDLPTPAFIADAANRALQGGETFYTWQRGIPDLRQALARYHTRHFGREFPREEFIVTGGGMQAIQLALQAVAGKGDEVLYLSPAWPNFPGAAGVAGATPIAVQLDSSDNGWTCDVGRLEAAVTPRTTAIFVNSPSNPTGWTADTETLKAILDLARRKNLWIIANEIYALFYYGAKRAPSFMDIMDDEDRILFVNTFSKNWAMTGWRIGWLRIHPSLQQVFENLVQYSTSGVAQFMQRGAIAALDEGDAFLAGQIERAGKARDLVCGILAKTGRARFSVPQGAFYLFFSVDGVTDSRQACFDIVDGANVGLAPGTAFGAGGERFFRLCFHRNLDQLEEAATRLANWIESRG</sequence>
<name>A0A1I4CH65_9HYPH</name>
<dbReference type="RefSeq" id="WP_149761999.1">
    <property type="nucleotide sequence ID" value="NZ_BSPE01000003.1"/>
</dbReference>
<protein>
    <recommendedName>
        <fullName evidence="3">aspartate transaminase</fullName>
        <ecNumber evidence="3">2.6.1.1</ecNumber>
    </recommendedName>
</protein>
<dbReference type="InterPro" id="IPR050596">
    <property type="entry name" value="AspAT/PAT-like"/>
</dbReference>
<comment type="cofactor">
    <cofactor evidence="1">
        <name>pyridoxal 5'-phosphate</name>
        <dbReference type="ChEBI" id="CHEBI:597326"/>
    </cofactor>
</comment>
<keyword evidence="10" id="KW-1185">Reference proteome</keyword>
<dbReference type="InterPro" id="IPR015421">
    <property type="entry name" value="PyrdxlP-dep_Trfase_major"/>
</dbReference>
<dbReference type="EC" id="2.6.1.1" evidence="3"/>
<reference evidence="9 10" key="1">
    <citation type="submission" date="2016-10" db="EMBL/GenBank/DDBJ databases">
        <authorList>
            <person name="Varghese N."/>
            <person name="Submissions S."/>
        </authorList>
    </citation>
    <scope>NUCLEOTIDE SEQUENCE [LARGE SCALE GENOMIC DNA]</scope>
    <source>
        <strain evidence="9 10">DSM 21822</strain>
    </source>
</reference>
<dbReference type="InterPro" id="IPR004839">
    <property type="entry name" value="Aminotransferase_I/II_large"/>
</dbReference>
<evidence type="ECO:0000256" key="1">
    <source>
        <dbReference type="ARBA" id="ARBA00001933"/>
    </source>
</evidence>
<comment type="similarity">
    <text evidence="2">Belongs to the class-I pyridoxal-phosphate-dependent aminotransferase family.</text>
</comment>
<evidence type="ECO:0000256" key="7">
    <source>
        <dbReference type="ARBA" id="ARBA00049185"/>
    </source>
</evidence>
<keyword evidence="6" id="KW-0663">Pyridoxal phosphate</keyword>
<evidence type="ECO:0000313" key="10">
    <source>
        <dbReference type="Proteomes" id="UP000323300"/>
    </source>
</evidence>
<keyword evidence="4 9" id="KW-0032">Aminotransferase</keyword>
<dbReference type="SUPFAM" id="SSF53383">
    <property type="entry name" value="PLP-dependent transferases"/>
    <property type="match status" value="1"/>
</dbReference>